<keyword evidence="3" id="KW-1185">Reference proteome</keyword>
<dbReference type="EMBL" id="RAYQ01000015">
    <property type="protein sequence ID" value="RKI90356.1"/>
    <property type="molecule type" value="Genomic_DNA"/>
</dbReference>
<evidence type="ECO:0000313" key="3">
    <source>
        <dbReference type="Proteomes" id="UP000280696"/>
    </source>
</evidence>
<dbReference type="GO" id="GO:0016740">
    <property type="term" value="F:transferase activity"/>
    <property type="evidence" value="ECO:0007669"/>
    <property type="project" value="UniProtKB-KW"/>
</dbReference>
<feature type="domain" description="Glycosyltransferase 2-like" evidence="1">
    <location>
        <begin position="14"/>
        <end position="130"/>
    </location>
</feature>
<dbReference type="Proteomes" id="UP000280696">
    <property type="component" value="Unassembled WGS sequence"/>
</dbReference>
<dbReference type="InterPro" id="IPR001173">
    <property type="entry name" value="Glyco_trans_2-like"/>
</dbReference>
<evidence type="ECO:0000259" key="1">
    <source>
        <dbReference type="Pfam" id="PF00535"/>
    </source>
</evidence>
<dbReference type="Pfam" id="PF00535">
    <property type="entry name" value="Glycos_transf_2"/>
    <property type="match status" value="1"/>
</dbReference>
<keyword evidence="2" id="KW-0808">Transferase</keyword>
<dbReference type="InterPro" id="IPR029044">
    <property type="entry name" value="Nucleotide-diphossugar_trans"/>
</dbReference>
<proteinExistence type="predicted"/>
<dbReference type="SUPFAM" id="SSF53448">
    <property type="entry name" value="Nucleotide-diphospho-sugar transferases"/>
    <property type="match status" value="1"/>
</dbReference>
<comment type="caution">
    <text evidence="2">The sequence shown here is derived from an EMBL/GenBank/DDBJ whole genome shotgun (WGS) entry which is preliminary data.</text>
</comment>
<organism evidence="2 3">
    <name type="scientific">Parablautia intestinalis</name>
    <dbReference type="NCBI Taxonomy" id="2320100"/>
    <lineage>
        <taxon>Bacteria</taxon>
        <taxon>Bacillati</taxon>
        <taxon>Bacillota</taxon>
        <taxon>Clostridia</taxon>
        <taxon>Lachnospirales</taxon>
        <taxon>Lachnospiraceae</taxon>
        <taxon>Parablautia</taxon>
    </lineage>
</organism>
<dbReference type="AlphaFoldDB" id="A0A3A9AT00"/>
<gene>
    <name evidence="2" type="ORF">D7V94_14365</name>
</gene>
<dbReference type="OrthoDB" id="9778406at2"/>
<accession>A0A3A9AT00</accession>
<protein>
    <submittedName>
        <fullName evidence="2">Glycosyltransferase family 2 protein</fullName>
    </submittedName>
</protein>
<reference evidence="2 3" key="1">
    <citation type="submission" date="2018-09" db="EMBL/GenBank/DDBJ databases">
        <title>Murine metabolic-syndrome-specific gut microbial biobank.</title>
        <authorList>
            <person name="Liu C."/>
        </authorList>
    </citation>
    <scope>NUCLEOTIDE SEQUENCE [LARGE SCALE GENOMIC DNA]</scope>
    <source>
        <strain evidence="2 3">0.1xD8-82</strain>
    </source>
</reference>
<dbReference type="Gene3D" id="3.90.550.10">
    <property type="entry name" value="Spore Coat Polysaccharide Biosynthesis Protein SpsA, Chain A"/>
    <property type="match status" value="1"/>
</dbReference>
<evidence type="ECO:0000313" key="2">
    <source>
        <dbReference type="EMBL" id="RKI90356.1"/>
    </source>
</evidence>
<name>A0A3A9AT00_9FIRM</name>
<sequence>MELQVLVAAVNEEVNNLAEKMHLETEAVIVNQCDHFGYQEYLHAGKRIQCFNTAERGVGRSRNQALMRADKELCLFSDEDIAFYPGYGEVIKKAFEKNQDADIITFNFKVDPSRRTYYNQAERRIRWYNYGRYPTYAVAARTKALHKANVSFSLLFGGGAKYSNGEDSLFLHDCLKKGLHLYAAVDEIGREVYRESTWFKGYNKKFFVDRGVLYYHLYGRLAKAFSLRFLLTHGFIYGFAHRFIQRGEMLKEMSLREAYKLMKQGIREGKNRH</sequence>